<protein>
    <submittedName>
        <fullName evidence="2">Uncharacterized protein</fullName>
    </submittedName>
</protein>
<organism evidence="2 3">
    <name type="scientific">Circinella minor</name>
    <dbReference type="NCBI Taxonomy" id="1195481"/>
    <lineage>
        <taxon>Eukaryota</taxon>
        <taxon>Fungi</taxon>
        <taxon>Fungi incertae sedis</taxon>
        <taxon>Mucoromycota</taxon>
        <taxon>Mucoromycotina</taxon>
        <taxon>Mucoromycetes</taxon>
        <taxon>Mucorales</taxon>
        <taxon>Lichtheimiaceae</taxon>
        <taxon>Circinella</taxon>
    </lineage>
</organism>
<dbReference type="OrthoDB" id="10431044at2759"/>
<reference evidence="2 3" key="1">
    <citation type="submission" date="2020-12" db="EMBL/GenBank/DDBJ databases">
        <title>Metabolic potential, ecology and presence of endohyphal bacteria is reflected in genomic diversity of Mucoromycotina.</title>
        <authorList>
            <person name="Muszewska A."/>
            <person name="Okrasinska A."/>
            <person name="Steczkiewicz K."/>
            <person name="Drgas O."/>
            <person name="Orlowska M."/>
            <person name="Perlinska-Lenart U."/>
            <person name="Aleksandrzak-Piekarczyk T."/>
            <person name="Szatraj K."/>
            <person name="Zielenkiewicz U."/>
            <person name="Pilsyk S."/>
            <person name="Malc E."/>
            <person name="Mieczkowski P."/>
            <person name="Kruszewska J.S."/>
            <person name="Biernat P."/>
            <person name="Pawlowska J."/>
        </authorList>
    </citation>
    <scope>NUCLEOTIDE SEQUENCE [LARGE SCALE GENOMIC DNA]</scope>
    <source>
        <strain evidence="2 3">CBS 142.35</strain>
    </source>
</reference>
<dbReference type="EMBL" id="JAEPRB010000318">
    <property type="protein sequence ID" value="KAG2217188.1"/>
    <property type="molecule type" value="Genomic_DNA"/>
</dbReference>
<proteinExistence type="predicted"/>
<dbReference type="Proteomes" id="UP000646827">
    <property type="component" value="Unassembled WGS sequence"/>
</dbReference>
<evidence type="ECO:0000256" key="1">
    <source>
        <dbReference type="SAM" id="MobiDB-lite"/>
    </source>
</evidence>
<gene>
    <name evidence="2" type="ORF">INT45_005397</name>
</gene>
<dbReference type="AlphaFoldDB" id="A0A8H7RV59"/>
<sequence>MHWLPSYPLKNCHCGVIAANLEHYSSCSLLLILLEDLKDTPSLRHEQQPIDYILHRLPRSEVGLTLGKWQTAWPALIHVLQKIDYLSHLNDDFNTDEPATEDTTDILNPPPTQSLPLN</sequence>
<evidence type="ECO:0000313" key="3">
    <source>
        <dbReference type="Proteomes" id="UP000646827"/>
    </source>
</evidence>
<name>A0A8H7RV59_9FUNG</name>
<feature type="compositionally biased region" description="Pro residues" evidence="1">
    <location>
        <begin position="108"/>
        <end position="118"/>
    </location>
</feature>
<feature type="compositionally biased region" description="Acidic residues" evidence="1">
    <location>
        <begin position="94"/>
        <end position="104"/>
    </location>
</feature>
<evidence type="ECO:0000313" key="2">
    <source>
        <dbReference type="EMBL" id="KAG2217188.1"/>
    </source>
</evidence>
<feature type="region of interest" description="Disordered" evidence="1">
    <location>
        <begin position="94"/>
        <end position="118"/>
    </location>
</feature>
<accession>A0A8H7RV59</accession>
<comment type="caution">
    <text evidence="2">The sequence shown here is derived from an EMBL/GenBank/DDBJ whole genome shotgun (WGS) entry which is preliminary data.</text>
</comment>
<keyword evidence="3" id="KW-1185">Reference proteome</keyword>